<dbReference type="Proteomes" id="UP000246702">
    <property type="component" value="Unassembled WGS sequence"/>
</dbReference>
<dbReference type="AlphaFoldDB" id="A0A317WHB0"/>
<evidence type="ECO:0000259" key="1">
    <source>
        <dbReference type="Pfam" id="PF07859"/>
    </source>
</evidence>
<dbReference type="EMBL" id="MSFK01000016">
    <property type="protein sequence ID" value="PWY85864.1"/>
    <property type="molecule type" value="Genomic_DNA"/>
</dbReference>
<dbReference type="InterPro" id="IPR029058">
    <property type="entry name" value="AB_hydrolase_fold"/>
</dbReference>
<dbReference type="OrthoDB" id="408631at2759"/>
<sequence>MSDLRMHPAPFQYSAEQWARYCLENGTSGSYPSNRVDNPKMHPDNLYGPVEEWTRYCIDNGIRLPIPSFPENAILPDERIQQDINKAWEKSSRQTLEADGLEYRVDISQCAIQREGDPDDKFTIRAYRPKNTKYHGVPLPLYVHFHGGGFLAGNLDTEDATCVRMVAQLEEADCPVIVISVGYRVTSEAPHPAAYQDAWDAYEYLERNTDIMFGGDVTHVIVGGVDAGAALALHLAVFSNLVFDEGMQRGLTIIGLMLCSPRLPYMDAEGMGISGEQGIDAPIWPQALHLMFCRKLAIYDVQSPEYVLNSLTKYEGLPKTGVLITGQSLLRDQGLKLRDRLEACGVPVQCRIYPGLPHDFRRINELPTCVKWDEDIVEGIRWFLGLGPGWDSPARGRDPYPGA</sequence>
<accession>A0A317WHB0</accession>
<evidence type="ECO:0000313" key="3">
    <source>
        <dbReference type="Proteomes" id="UP000246702"/>
    </source>
</evidence>
<organism evidence="2 3">
    <name type="scientific">Aspergillus sclerotioniger CBS 115572</name>
    <dbReference type="NCBI Taxonomy" id="1450535"/>
    <lineage>
        <taxon>Eukaryota</taxon>
        <taxon>Fungi</taxon>
        <taxon>Dikarya</taxon>
        <taxon>Ascomycota</taxon>
        <taxon>Pezizomycotina</taxon>
        <taxon>Eurotiomycetes</taxon>
        <taxon>Eurotiomycetidae</taxon>
        <taxon>Eurotiales</taxon>
        <taxon>Aspergillaceae</taxon>
        <taxon>Aspergillus</taxon>
        <taxon>Aspergillus subgen. Circumdati</taxon>
    </lineage>
</organism>
<dbReference type="GO" id="GO:0016787">
    <property type="term" value="F:hydrolase activity"/>
    <property type="evidence" value="ECO:0007669"/>
    <property type="project" value="UniProtKB-KW"/>
</dbReference>
<dbReference type="STRING" id="1450535.A0A317WHB0"/>
<keyword evidence="3" id="KW-1185">Reference proteome</keyword>
<proteinExistence type="predicted"/>
<feature type="domain" description="Alpha/beta hydrolase fold-3" evidence="1">
    <location>
        <begin position="143"/>
        <end position="360"/>
    </location>
</feature>
<keyword evidence="2" id="KW-0378">Hydrolase</keyword>
<dbReference type="PANTHER" id="PTHR23024">
    <property type="entry name" value="ARYLACETAMIDE DEACETYLASE"/>
    <property type="match status" value="1"/>
</dbReference>
<dbReference type="GeneID" id="37112176"/>
<dbReference type="SUPFAM" id="SSF53474">
    <property type="entry name" value="alpha/beta-Hydrolases"/>
    <property type="match status" value="1"/>
</dbReference>
<dbReference type="PANTHER" id="PTHR23024:SF24">
    <property type="entry name" value="ALPHA_BETA HYDROLASE FOLD-3 DOMAIN-CONTAINING PROTEIN"/>
    <property type="match status" value="1"/>
</dbReference>
<name>A0A317WHB0_9EURO</name>
<dbReference type="RefSeq" id="XP_025466881.1">
    <property type="nucleotide sequence ID" value="XM_025610033.1"/>
</dbReference>
<dbReference type="Pfam" id="PF07859">
    <property type="entry name" value="Abhydrolase_3"/>
    <property type="match status" value="1"/>
</dbReference>
<comment type="caution">
    <text evidence="2">The sequence shown here is derived from an EMBL/GenBank/DDBJ whole genome shotgun (WGS) entry which is preliminary data.</text>
</comment>
<reference evidence="2 3" key="1">
    <citation type="submission" date="2016-12" db="EMBL/GenBank/DDBJ databases">
        <title>The genomes of Aspergillus section Nigri reveals drivers in fungal speciation.</title>
        <authorList>
            <consortium name="DOE Joint Genome Institute"/>
            <person name="Vesth T.C."/>
            <person name="Nybo J."/>
            <person name="Theobald S."/>
            <person name="Brandl J."/>
            <person name="Frisvad J.C."/>
            <person name="Nielsen K.F."/>
            <person name="Lyhne E.K."/>
            <person name="Kogle M.E."/>
            <person name="Kuo A."/>
            <person name="Riley R."/>
            <person name="Clum A."/>
            <person name="Nolan M."/>
            <person name="Lipzen A."/>
            <person name="Salamov A."/>
            <person name="Henrissat B."/>
            <person name="Wiebenga A."/>
            <person name="De Vries R.P."/>
            <person name="Grigoriev I.V."/>
            <person name="Mortensen U.H."/>
            <person name="Andersen M.R."/>
            <person name="Baker S.E."/>
        </authorList>
    </citation>
    <scope>NUCLEOTIDE SEQUENCE [LARGE SCALE GENOMIC DNA]</scope>
    <source>
        <strain evidence="2 3">CBS 115572</strain>
    </source>
</reference>
<dbReference type="InterPro" id="IPR050466">
    <property type="entry name" value="Carboxylest/Gibb_receptor"/>
</dbReference>
<dbReference type="InterPro" id="IPR013094">
    <property type="entry name" value="AB_hydrolase_3"/>
</dbReference>
<dbReference type="Gene3D" id="3.40.50.1820">
    <property type="entry name" value="alpha/beta hydrolase"/>
    <property type="match status" value="1"/>
</dbReference>
<protein>
    <submittedName>
        <fullName evidence="2">Alpha/beta-hydrolase</fullName>
    </submittedName>
</protein>
<evidence type="ECO:0000313" key="2">
    <source>
        <dbReference type="EMBL" id="PWY85864.1"/>
    </source>
</evidence>
<gene>
    <name evidence="2" type="ORF">BO94DRAFT_518414</name>
</gene>